<accession>A0A0D2J8B4</accession>
<dbReference type="EMBL" id="AZAC01000011">
    <property type="protein sequence ID" value="KIX14414.1"/>
    <property type="molecule type" value="Genomic_DNA"/>
</dbReference>
<protein>
    <submittedName>
        <fullName evidence="1">Uncharacterized protein</fullName>
    </submittedName>
</protein>
<name>A0A0D2J8B4_9BACT</name>
<reference evidence="1 2" key="1">
    <citation type="submission" date="2013-11" db="EMBL/GenBank/DDBJ databases">
        <title>Metagenomic analysis of a methanogenic consortium involved in long chain n-alkane degradation.</title>
        <authorList>
            <person name="Davidova I.A."/>
            <person name="Callaghan A.V."/>
            <person name="Wawrik B."/>
            <person name="Pruitt S."/>
            <person name="Marks C."/>
            <person name="Duncan K.E."/>
            <person name="Suflita J.M."/>
        </authorList>
    </citation>
    <scope>NUCLEOTIDE SEQUENCE [LARGE SCALE GENOMIC DNA]</scope>
    <source>
        <strain evidence="1 2">SPR</strain>
    </source>
</reference>
<dbReference type="InParanoid" id="A0A0D2J8B4"/>
<keyword evidence="2" id="KW-1185">Reference proteome</keyword>
<dbReference type="STRING" id="1429043.X474_09730"/>
<organism evidence="1 2">
    <name type="scientific">Dethiosulfatarculus sandiegensis</name>
    <dbReference type="NCBI Taxonomy" id="1429043"/>
    <lineage>
        <taxon>Bacteria</taxon>
        <taxon>Pseudomonadati</taxon>
        <taxon>Thermodesulfobacteriota</taxon>
        <taxon>Desulfarculia</taxon>
        <taxon>Desulfarculales</taxon>
        <taxon>Desulfarculaceae</taxon>
        <taxon>Dethiosulfatarculus</taxon>
    </lineage>
</organism>
<comment type="caution">
    <text evidence="1">The sequence shown here is derived from an EMBL/GenBank/DDBJ whole genome shotgun (WGS) entry which is preliminary data.</text>
</comment>
<gene>
    <name evidence="1" type="ORF">X474_09730</name>
</gene>
<dbReference type="AlphaFoldDB" id="A0A0D2J8B4"/>
<evidence type="ECO:0000313" key="2">
    <source>
        <dbReference type="Proteomes" id="UP000032233"/>
    </source>
</evidence>
<sequence>MAAEAVMAVAVAVHMADPEAPGGWVEPVTAAGAAVELTEGT</sequence>
<evidence type="ECO:0000313" key="1">
    <source>
        <dbReference type="EMBL" id="KIX14414.1"/>
    </source>
</evidence>
<dbReference type="Proteomes" id="UP000032233">
    <property type="component" value="Unassembled WGS sequence"/>
</dbReference>
<proteinExistence type="predicted"/>